<evidence type="ECO:0000313" key="4">
    <source>
        <dbReference type="Proteomes" id="UP000002316"/>
    </source>
</evidence>
<evidence type="ECO:0000313" key="3">
    <source>
        <dbReference type="EMBL" id="CBH17912.1"/>
    </source>
</evidence>
<dbReference type="RefSeq" id="XP_011780176.1">
    <property type="nucleotide sequence ID" value="XM_011781874.1"/>
</dbReference>
<protein>
    <recommendedName>
        <fullName evidence="5">T. brucei spp.-specific protein</fullName>
    </recommendedName>
</protein>
<dbReference type="KEGG" id="tbg:TbgDal_XI10310"/>
<organism evidence="3 4">
    <name type="scientific">Trypanosoma brucei gambiense (strain MHOM/CI/86/DAL972)</name>
    <dbReference type="NCBI Taxonomy" id="679716"/>
    <lineage>
        <taxon>Eukaryota</taxon>
        <taxon>Discoba</taxon>
        <taxon>Euglenozoa</taxon>
        <taxon>Kinetoplastea</taxon>
        <taxon>Metakinetoplastina</taxon>
        <taxon>Trypanosomatida</taxon>
        <taxon>Trypanosomatidae</taxon>
        <taxon>Trypanosoma</taxon>
    </lineage>
</organism>
<name>D0A8B1_TRYB9</name>
<keyword evidence="1" id="KW-0472">Membrane</keyword>
<feature type="transmembrane region" description="Helical" evidence="1">
    <location>
        <begin position="52"/>
        <end position="71"/>
    </location>
</feature>
<keyword evidence="1" id="KW-1133">Transmembrane helix</keyword>
<dbReference type="AlphaFoldDB" id="D0A8B1"/>
<proteinExistence type="predicted"/>
<dbReference type="EMBL" id="FN554974">
    <property type="protein sequence ID" value="CBH17912.1"/>
    <property type="molecule type" value="Genomic_DNA"/>
</dbReference>
<evidence type="ECO:0008006" key="5">
    <source>
        <dbReference type="Google" id="ProtNLM"/>
    </source>
</evidence>
<feature type="chain" id="PRO_5003006009" description="T. brucei spp.-specific protein" evidence="2">
    <location>
        <begin position="19"/>
        <end position="128"/>
    </location>
</feature>
<reference evidence="4" key="1">
    <citation type="journal article" date="2010" name="PLoS Negl. Trop. Dis.">
        <title>The genome sequence of Trypanosoma brucei gambiense, causative agent of chronic human african trypanosomiasis.</title>
        <authorList>
            <person name="Jackson A.P."/>
            <person name="Sanders M."/>
            <person name="Berry A."/>
            <person name="McQuillan J."/>
            <person name="Aslett M.A."/>
            <person name="Quail M.A."/>
            <person name="Chukualim B."/>
            <person name="Capewell P."/>
            <person name="MacLeod A."/>
            <person name="Melville S.E."/>
            <person name="Gibson W."/>
            <person name="Barry J.D."/>
            <person name="Berriman M."/>
            <person name="Hertz-Fowler C."/>
        </authorList>
    </citation>
    <scope>NUCLEOTIDE SEQUENCE [LARGE SCALE GENOMIC DNA]</scope>
    <source>
        <strain evidence="4">MHOM/CI/86/DAL972</strain>
    </source>
</reference>
<evidence type="ECO:0000256" key="2">
    <source>
        <dbReference type="SAM" id="SignalP"/>
    </source>
</evidence>
<accession>D0A8B1</accession>
<sequence length="128" mass="15581">MNRCFILFLFFPLPSLYRQYVRPPCLHTAVLSPLQVRVPWTYKRSFSSMCPVLFIVLLQICTTIQPVHLLLGVNRRIYFFFSTFYRYRKKLIDTRRREKTGTQEGKFLCHKRNNNKGYRFARRLRHRS</sequence>
<gene>
    <name evidence="3" type="ORF">TbgDal_XI10310</name>
</gene>
<dbReference type="Proteomes" id="UP000002316">
    <property type="component" value="Chromosome 11"/>
</dbReference>
<evidence type="ECO:0000256" key="1">
    <source>
        <dbReference type="SAM" id="Phobius"/>
    </source>
</evidence>
<keyword evidence="2" id="KW-0732">Signal</keyword>
<keyword evidence="1" id="KW-0812">Transmembrane</keyword>
<feature type="signal peptide" evidence="2">
    <location>
        <begin position="1"/>
        <end position="18"/>
    </location>
</feature>
<dbReference type="GeneID" id="23866168"/>